<name>A0A937R9C0_9ACTN</name>
<dbReference type="InterPro" id="IPR047057">
    <property type="entry name" value="MerR_fam"/>
</dbReference>
<comment type="caution">
    <text evidence="3">The sequence shown here is derived from an EMBL/GenBank/DDBJ whole genome shotgun (WGS) entry which is preliminary data.</text>
</comment>
<dbReference type="EMBL" id="JAEACQ010000124">
    <property type="protein sequence ID" value="MBL7626270.1"/>
    <property type="molecule type" value="Genomic_DNA"/>
</dbReference>
<dbReference type="SMART" id="SM00422">
    <property type="entry name" value="HTH_MERR"/>
    <property type="match status" value="1"/>
</dbReference>
<dbReference type="PROSITE" id="PS50937">
    <property type="entry name" value="HTH_MERR_2"/>
    <property type="match status" value="1"/>
</dbReference>
<keyword evidence="1" id="KW-0238">DNA-binding</keyword>
<dbReference type="Proteomes" id="UP000604475">
    <property type="component" value="Unassembled WGS sequence"/>
</dbReference>
<feature type="domain" description="HTH merR-type" evidence="2">
    <location>
        <begin position="44"/>
        <end position="113"/>
    </location>
</feature>
<dbReference type="GO" id="GO:0003677">
    <property type="term" value="F:DNA binding"/>
    <property type="evidence" value="ECO:0007669"/>
    <property type="project" value="UniProtKB-KW"/>
</dbReference>
<reference evidence="3" key="1">
    <citation type="submission" date="2020-12" db="EMBL/GenBank/DDBJ databases">
        <title>Genomic characterization of non-nitrogen-fixing Frankia strains.</title>
        <authorList>
            <person name="Carlos-Shanley C."/>
            <person name="Guerra T."/>
            <person name="Hahn D."/>
        </authorList>
    </citation>
    <scope>NUCLEOTIDE SEQUENCE</scope>
    <source>
        <strain evidence="3">CN6</strain>
    </source>
</reference>
<dbReference type="PANTHER" id="PTHR30204:SF93">
    <property type="entry name" value="HTH MERR-TYPE DOMAIN-CONTAINING PROTEIN"/>
    <property type="match status" value="1"/>
</dbReference>
<protein>
    <submittedName>
        <fullName evidence="3">MerR family transcriptional regulator</fullName>
    </submittedName>
</protein>
<evidence type="ECO:0000256" key="1">
    <source>
        <dbReference type="ARBA" id="ARBA00023125"/>
    </source>
</evidence>
<dbReference type="SUPFAM" id="SSF46955">
    <property type="entry name" value="Putative DNA-binding domain"/>
    <property type="match status" value="1"/>
</dbReference>
<dbReference type="PANTHER" id="PTHR30204">
    <property type="entry name" value="REDOX-CYCLING DRUG-SENSING TRANSCRIPTIONAL ACTIVATOR SOXR"/>
    <property type="match status" value="1"/>
</dbReference>
<dbReference type="InterPro" id="IPR009061">
    <property type="entry name" value="DNA-bd_dom_put_sf"/>
</dbReference>
<dbReference type="AlphaFoldDB" id="A0A937R9C0"/>
<dbReference type="PRINTS" id="PR00040">
    <property type="entry name" value="HTHMERR"/>
</dbReference>
<dbReference type="Pfam" id="PF13411">
    <property type="entry name" value="MerR_1"/>
    <property type="match status" value="1"/>
</dbReference>
<dbReference type="GO" id="GO:0003700">
    <property type="term" value="F:DNA-binding transcription factor activity"/>
    <property type="evidence" value="ECO:0007669"/>
    <property type="project" value="InterPro"/>
</dbReference>
<dbReference type="PROSITE" id="PS00552">
    <property type="entry name" value="HTH_MERR_1"/>
    <property type="match status" value="1"/>
</dbReference>
<dbReference type="Gene3D" id="1.10.1660.10">
    <property type="match status" value="1"/>
</dbReference>
<accession>A0A937R9C0</accession>
<gene>
    <name evidence="3" type="ORF">I7412_03585</name>
</gene>
<keyword evidence="4" id="KW-1185">Reference proteome</keyword>
<sequence>MRRTVICQPTWPGRQSVPVFPHVRVELSTTRRGQSTSKAGRADLYQIGDVAERVGLSLRTVRYYEEAGLLRPAGRTAGGFRLYDEDTVDRLFMVKKMKPLGFSLEEMRSLLTLRDELARPGMAPDARAALEERLRTWVTLAEEKLATLREQLGVAEIFVEGLHDDADRSRRV</sequence>
<evidence type="ECO:0000313" key="4">
    <source>
        <dbReference type="Proteomes" id="UP000604475"/>
    </source>
</evidence>
<evidence type="ECO:0000259" key="2">
    <source>
        <dbReference type="PROSITE" id="PS50937"/>
    </source>
</evidence>
<proteinExistence type="predicted"/>
<evidence type="ECO:0000313" key="3">
    <source>
        <dbReference type="EMBL" id="MBL7626270.1"/>
    </source>
</evidence>
<organism evidence="3 4">
    <name type="scientific">Frankia nepalensis</name>
    <dbReference type="NCBI Taxonomy" id="1836974"/>
    <lineage>
        <taxon>Bacteria</taxon>
        <taxon>Bacillati</taxon>
        <taxon>Actinomycetota</taxon>
        <taxon>Actinomycetes</taxon>
        <taxon>Frankiales</taxon>
        <taxon>Frankiaceae</taxon>
        <taxon>Frankia</taxon>
    </lineage>
</organism>
<dbReference type="InterPro" id="IPR000551">
    <property type="entry name" value="MerR-type_HTH_dom"/>
</dbReference>